<keyword evidence="1" id="KW-1185">Reference proteome</keyword>
<dbReference type="AlphaFoldDB" id="A0A915BYY2"/>
<dbReference type="Proteomes" id="UP000887569">
    <property type="component" value="Unplaced"/>
</dbReference>
<sequence>FAVGRAICHRTHDPRRLVRFISVPSSFPLSSLQRLMLVSVGRSSRIDGYVVGEVSGSAHFTTMSQFRSTLSATVTGAIAIQHSQGKYPNISCKNECERSAHGQHKQAWKSYIHEDQGSTKNLSLLSPSISLNLHLRFYVRD</sequence>
<organism evidence="1 2">
    <name type="scientific">Parascaris univalens</name>
    <name type="common">Nematode worm</name>
    <dbReference type="NCBI Taxonomy" id="6257"/>
    <lineage>
        <taxon>Eukaryota</taxon>
        <taxon>Metazoa</taxon>
        <taxon>Ecdysozoa</taxon>
        <taxon>Nematoda</taxon>
        <taxon>Chromadorea</taxon>
        <taxon>Rhabditida</taxon>
        <taxon>Spirurina</taxon>
        <taxon>Ascaridomorpha</taxon>
        <taxon>Ascaridoidea</taxon>
        <taxon>Ascarididae</taxon>
        <taxon>Parascaris</taxon>
    </lineage>
</organism>
<proteinExistence type="predicted"/>
<name>A0A915BYY2_PARUN</name>
<evidence type="ECO:0000313" key="1">
    <source>
        <dbReference type="Proteomes" id="UP000887569"/>
    </source>
</evidence>
<accession>A0A915BYY2</accession>
<dbReference type="WBParaSite" id="PgR067_g015_t01">
    <property type="protein sequence ID" value="PgR067_g015_t01"/>
    <property type="gene ID" value="PgR067_g015"/>
</dbReference>
<evidence type="ECO:0000313" key="2">
    <source>
        <dbReference type="WBParaSite" id="PgR067_g015_t01"/>
    </source>
</evidence>
<protein>
    <submittedName>
        <fullName evidence="2">Uncharacterized protein</fullName>
    </submittedName>
</protein>
<reference evidence="2" key="1">
    <citation type="submission" date="2022-11" db="UniProtKB">
        <authorList>
            <consortium name="WormBaseParasite"/>
        </authorList>
    </citation>
    <scope>IDENTIFICATION</scope>
</reference>